<protein>
    <submittedName>
        <fullName evidence="1">Uncharacterized protein</fullName>
    </submittedName>
</protein>
<dbReference type="AlphaFoldDB" id="A0A7S9SAI3"/>
<dbReference type="EMBL" id="CP049232">
    <property type="protein sequence ID" value="QPI06616.1"/>
    <property type="molecule type" value="Genomic_DNA"/>
</dbReference>
<proteinExistence type="predicted"/>
<evidence type="ECO:0000313" key="2">
    <source>
        <dbReference type="Proteomes" id="UP000594535"/>
    </source>
</evidence>
<dbReference type="Proteomes" id="UP000594535">
    <property type="component" value="Chromosome"/>
</dbReference>
<gene>
    <name evidence="1" type="ORF">G5B96_04455</name>
</gene>
<organism evidence="1 2">
    <name type="scientific">Campylobacter concisus</name>
    <dbReference type="NCBI Taxonomy" id="199"/>
    <lineage>
        <taxon>Bacteria</taxon>
        <taxon>Pseudomonadati</taxon>
        <taxon>Campylobacterota</taxon>
        <taxon>Epsilonproteobacteria</taxon>
        <taxon>Campylobacterales</taxon>
        <taxon>Campylobacteraceae</taxon>
        <taxon>Campylobacter</taxon>
    </lineage>
</organism>
<name>A0A7S9SAI3_9BACT</name>
<accession>A0A7S9SAI3</accession>
<dbReference type="RefSeq" id="WP_196089201.1">
    <property type="nucleotide sequence ID" value="NZ_CP049232.1"/>
</dbReference>
<evidence type="ECO:0000313" key="1">
    <source>
        <dbReference type="EMBL" id="QPI06616.1"/>
    </source>
</evidence>
<sequence>MKLFSDYFKELLEKQSDYFKDDLIKGAYLIGAYSKSIINSSFASEVSRENKTFEKWLSNQKIIAPNLKKIFNKANEFERKLKLGSATNSDLSQLITTHFCNEKSKSVSRYEISFAFIRGMNDYAKFRKDNQQSGENNE</sequence>
<reference evidence="1 2" key="1">
    <citation type="journal article" date="2020" name="Microb. Genom.">
        <title>Analysis of complete Campylobacter concisus genomes identifies genomospecies features, secretion systems and novel plasmids and their association with severe ulcerative colitis.</title>
        <authorList>
            <person name="Liu F."/>
            <person name="Chen S."/>
            <person name="Luu L.D.W."/>
            <person name="Lee S.A."/>
            <person name="Tay A.C.Y."/>
            <person name="Wu R."/>
            <person name="Riordan S.M."/>
            <person name="Lan R."/>
            <person name="Liu L."/>
            <person name="Zhang L."/>
        </authorList>
    </citation>
    <scope>NUCLEOTIDE SEQUENCE [LARGE SCALE GENOMIC DNA]</scope>
    <source>
        <strain evidence="1 2">H9O-S2</strain>
    </source>
</reference>